<dbReference type="Gene3D" id="1.25.40.280">
    <property type="entry name" value="alix/aip1 like domains"/>
    <property type="match status" value="1"/>
</dbReference>
<feature type="compositionally biased region" description="Basic and acidic residues" evidence="3">
    <location>
        <begin position="439"/>
        <end position="452"/>
    </location>
</feature>
<dbReference type="InterPro" id="IPR038499">
    <property type="entry name" value="BRO1_sf"/>
</dbReference>
<sequence>MSTYLYELPTTGAISFADFCTDHSAAKSYTAHITVATQQRANLRAALKESKRTEGVERDYLKQVKVIDDYLPQLLGIMACVAHDEVGLKEEPVFSWRTTLSSNVFRDSPRMNIPTLHGDLAFSLLTYAFLLSNHARAVVAPLGAYEHDRSISDIERRAKDDKLNFAVSLLCRASGLFAHISERVLVDWEASRDGGAAGFVRPPDLHKDVVTALAKMALADAQTLAIRKLLTRAANDSAVTPGPPLPRSHPSPSLLGKLHLECAELYGTARALALTPGAASKDAGGVAHALRAYLNNETAMHTALAHKWLGIDAGENGGSDKGGEAVGWLTWAKKELEASRDASKGVKGIAIGKDEAKGLRKGRVADELATVSLFLKHYKKTNDSVHFQPVPLQSELQSRIPAGRAAVAAKPYAPPLPAFGPGSIEHTRRQAENVTLEEGVEHADRPPADRTTSEASNYSGAGSYY</sequence>
<reference evidence="5 6" key="1">
    <citation type="journal article" date="2019" name="New Phytol.">
        <title>Comparative genomics reveals unique wood-decay strategies and fruiting body development in the Schizophyllaceae.</title>
        <authorList>
            <person name="Almasi E."/>
            <person name="Sahu N."/>
            <person name="Krizsan K."/>
            <person name="Balint B."/>
            <person name="Kovacs G.M."/>
            <person name="Kiss B."/>
            <person name="Cseklye J."/>
            <person name="Drula E."/>
            <person name="Henrissat B."/>
            <person name="Nagy I."/>
            <person name="Chovatia M."/>
            <person name="Adam C."/>
            <person name="LaButti K."/>
            <person name="Lipzen A."/>
            <person name="Riley R."/>
            <person name="Grigoriev I.V."/>
            <person name="Nagy L.G."/>
        </authorList>
    </citation>
    <scope>NUCLEOTIDE SEQUENCE [LARGE SCALE GENOMIC DNA]</scope>
    <source>
        <strain evidence="5 6">NL-1724</strain>
    </source>
</reference>
<dbReference type="EMBL" id="VDMD01000007">
    <property type="protein sequence ID" value="TRM64606.1"/>
    <property type="molecule type" value="Genomic_DNA"/>
</dbReference>
<comment type="caution">
    <text evidence="5">The sequence shown here is derived from an EMBL/GenBank/DDBJ whole genome shotgun (WGS) entry which is preliminary data.</text>
</comment>
<dbReference type="Proteomes" id="UP000320762">
    <property type="component" value="Unassembled WGS sequence"/>
</dbReference>
<evidence type="ECO:0000313" key="6">
    <source>
        <dbReference type="Proteomes" id="UP000320762"/>
    </source>
</evidence>
<dbReference type="STRING" id="97359.A0A550CIP5"/>
<accession>A0A550CIP5</accession>
<proteinExistence type="inferred from homology"/>
<dbReference type="PANTHER" id="PTHR40463:SF1">
    <property type="entry name" value="PH-RESPONSE REGULATOR PROTEIN PALC"/>
    <property type="match status" value="1"/>
</dbReference>
<gene>
    <name evidence="5" type="ORF">BD626DRAFT_401358</name>
</gene>
<protein>
    <recommendedName>
        <fullName evidence="2">pH-response regulator protein palC</fullName>
    </recommendedName>
</protein>
<dbReference type="InterPro" id="IPR037505">
    <property type="entry name" value="pH-resp_palC"/>
</dbReference>
<dbReference type="CDD" id="cd09245">
    <property type="entry name" value="BRO1_UmRIM23-like"/>
    <property type="match status" value="1"/>
</dbReference>
<feature type="region of interest" description="Disordered" evidence="3">
    <location>
        <begin position="429"/>
        <end position="465"/>
    </location>
</feature>
<evidence type="ECO:0000256" key="1">
    <source>
        <dbReference type="ARBA" id="ARBA00010997"/>
    </source>
</evidence>
<comment type="similarity">
    <text evidence="1">Belongs to the palC family.</text>
</comment>
<dbReference type="AlphaFoldDB" id="A0A550CIP5"/>
<evidence type="ECO:0000259" key="4">
    <source>
        <dbReference type="PROSITE" id="PS51180"/>
    </source>
</evidence>
<dbReference type="OrthoDB" id="10266451at2759"/>
<evidence type="ECO:0000256" key="3">
    <source>
        <dbReference type="SAM" id="MobiDB-lite"/>
    </source>
</evidence>
<dbReference type="GO" id="GO:0005886">
    <property type="term" value="C:plasma membrane"/>
    <property type="evidence" value="ECO:0007669"/>
    <property type="project" value="TreeGrafter"/>
</dbReference>
<dbReference type="GO" id="GO:0071467">
    <property type="term" value="P:cellular response to pH"/>
    <property type="evidence" value="ECO:0007669"/>
    <property type="project" value="InterPro"/>
</dbReference>
<keyword evidence="6" id="KW-1185">Reference proteome</keyword>
<dbReference type="Pfam" id="PF03097">
    <property type="entry name" value="BRO1"/>
    <property type="match status" value="1"/>
</dbReference>
<evidence type="ECO:0000313" key="5">
    <source>
        <dbReference type="EMBL" id="TRM64606.1"/>
    </source>
</evidence>
<feature type="domain" description="BRO1" evidence="4">
    <location>
        <begin position="2"/>
        <end position="422"/>
    </location>
</feature>
<dbReference type="InterPro" id="IPR004328">
    <property type="entry name" value="BRO1_dom"/>
</dbReference>
<name>A0A550CIP5_9AGAR</name>
<dbReference type="PANTHER" id="PTHR40463">
    <property type="entry name" value="PH-RESPONSE REGULATOR PROTEIN PALC"/>
    <property type="match status" value="1"/>
</dbReference>
<feature type="compositionally biased region" description="Polar residues" evidence="3">
    <location>
        <begin position="453"/>
        <end position="465"/>
    </location>
</feature>
<dbReference type="SMART" id="SM01041">
    <property type="entry name" value="BRO1"/>
    <property type="match status" value="1"/>
</dbReference>
<dbReference type="PROSITE" id="PS51180">
    <property type="entry name" value="BRO1"/>
    <property type="match status" value="1"/>
</dbReference>
<organism evidence="5 6">
    <name type="scientific">Schizophyllum amplum</name>
    <dbReference type="NCBI Taxonomy" id="97359"/>
    <lineage>
        <taxon>Eukaryota</taxon>
        <taxon>Fungi</taxon>
        <taxon>Dikarya</taxon>
        <taxon>Basidiomycota</taxon>
        <taxon>Agaricomycotina</taxon>
        <taxon>Agaricomycetes</taxon>
        <taxon>Agaricomycetidae</taxon>
        <taxon>Agaricales</taxon>
        <taxon>Schizophyllaceae</taxon>
        <taxon>Schizophyllum</taxon>
    </lineage>
</organism>
<evidence type="ECO:0000256" key="2">
    <source>
        <dbReference type="ARBA" id="ARBA00022193"/>
    </source>
</evidence>